<gene>
    <name evidence="1" type="ORF">CE91St3_17340</name>
    <name evidence="2" type="ORF">GMD92_19910</name>
</gene>
<dbReference type="Proteomes" id="UP000448908">
    <property type="component" value="Unassembled WGS sequence"/>
</dbReference>
<organism evidence="2 3">
    <name type="scientific">Parabacteroides merdae</name>
    <dbReference type="NCBI Taxonomy" id="46503"/>
    <lineage>
        <taxon>Bacteria</taxon>
        <taxon>Pseudomonadati</taxon>
        <taxon>Bacteroidota</taxon>
        <taxon>Bacteroidia</taxon>
        <taxon>Bacteroidales</taxon>
        <taxon>Tannerellaceae</taxon>
        <taxon>Parabacteroides</taxon>
    </lineage>
</organism>
<name>A0AA44ARG3_9BACT</name>
<evidence type="ECO:0000313" key="2">
    <source>
        <dbReference type="EMBL" id="MTU71253.1"/>
    </source>
</evidence>
<reference evidence="2 3" key="1">
    <citation type="journal article" date="2019" name="Nat. Med.">
        <title>A library of human gut bacterial isolates paired with longitudinal multiomics data enables mechanistic microbiome research.</title>
        <authorList>
            <person name="Poyet M."/>
            <person name="Groussin M."/>
            <person name="Gibbons S.M."/>
            <person name="Avila-Pacheco J."/>
            <person name="Jiang X."/>
            <person name="Kearney S.M."/>
            <person name="Perrotta A.R."/>
            <person name="Berdy B."/>
            <person name="Zhao S."/>
            <person name="Lieberman T.D."/>
            <person name="Swanson P.K."/>
            <person name="Smith M."/>
            <person name="Roesemann S."/>
            <person name="Alexander J.E."/>
            <person name="Rich S.A."/>
            <person name="Livny J."/>
            <person name="Vlamakis H."/>
            <person name="Clish C."/>
            <person name="Bullock K."/>
            <person name="Deik A."/>
            <person name="Scott J."/>
            <person name="Pierce K.A."/>
            <person name="Xavier R.J."/>
            <person name="Alm E.J."/>
        </authorList>
    </citation>
    <scope>NUCLEOTIDE SEQUENCE [LARGE SCALE GENOMIC DNA]</scope>
    <source>
        <strain evidence="2 3">BIOML-A16</strain>
    </source>
</reference>
<dbReference type="AlphaFoldDB" id="A0AA44ARG3"/>
<proteinExistence type="predicted"/>
<dbReference type="Proteomes" id="UP001055114">
    <property type="component" value="Unassembled WGS sequence"/>
</dbReference>
<dbReference type="EMBL" id="WNDA01000052">
    <property type="protein sequence ID" value="MTU71253.1"/>
    <property type="molecule type" value="Genomic_DNA"/>
</dbReference>
<evidence type="ECO:0000313" key="1">
    <source>
        <dbReference type="EMBL" id="GKH71871.1"/>
    </source>
</evidence>
<accession>A0AA44ARG3</accession>
<sequence length="77" mass="9085">MNEQIDIPAKLYEDEVVRYFADRYHTSTENVVRCFLVQDGICPEQENESITFRLEENEMEIMRGLIGEGHSLKLYDL</sequence>
<protein>
    <submittedName>
        <fullName evidence="2">Uncharacterized protein</fullName>
    </submittedName>
</protein>
<comment type="caution">
    <text evidence="2">The sequence shown here is derived from an EMBL/GenBank/DDBJ whole genome shotgun (WGS) entry which is preliminary data.</text>
</comment>
<dbReference type="EMBL" id="BQNZ01000001">
    <property type="protein sequence ID" value="GKH71871.1"/>
    <property type="molecule type" value="Genomic_DNA"/>
</dbReference>
<dbReference type="RefSeq" id="WP_005641714.1">
    <property type="nucleotide sequence ID" value="NZ_BAABYG010000001.1"/>
</dbReference>
<evidence type="ECO:0000313" key="3">
    <source>
        <dbReference type="Proteomes" id="UP000448908"/>
    </source>
</evidence>
<reference evidence="1" key="2">
    <citation type="submission" date="2022-01" db="EMBL/GenBank/DDBJ databases">
        <title>Novel bile acid biosynthetic pathways are enriched in the microbiome of centenarians.</title>
        <authorList>
            <person name="Sato Y."/>
            <person name="Atarashi K."/>
            <person name="Plichta R.D."/>
            <person name="Arai Y."/>
            <person name="Sasajima S."/>
            <person name="Kearney M.S."/>
            <person name="Suda W."/>
            <person name="Takeshita K."/>
            <person name="Sasaki T."/>
            <person name="Okamoto S."/>
            <person name="Skelly N.A."/>
            <person name="Okamura Y."/>
            <person name="Vlamakis H."/>
            <person name="Li Y."/>
            <person name="Tanoue T."/>
            <person name="Takei H."/>
            <person name="Nittono H."/>
            <person name="Narushima S."/>
            <person name="Irie J."/>
            <person name="Itoh H."/>
            <person name="Moriya K."/>
            <person name="Sugiura Y."/>
            <person name="Suematsu M."/>
            <person name="Moritoki N."/>
            <person name="Shibata S."/>
            <person name="Littman R.D."/>
            <person name="Fischbach A.M."/>
            <person name="Uwamino Y."/>
            <person name="Inoue T."/>
            <person name="Honda A."/>
            <person name="Hattori M."/>
            <person name="Murai T."/>
            <person name="Xavier J.R."/>
            <person name="Hirose N."/>
            <person name="Honda K."/>
        </authorList>
    </citation>
    <scope>NUCLEOTIDE SEQUENCE</scope>
    <source>
        <strain evidence="1">CE91-St3</strain>
    </source>
</reference>
<dbReference type="GeneID" id="49202184"/>